<dbReference type="InterPro" id="IPR016035">
    <property type="entry name" value="Acyl_Trfase/lysoPLipase"/>
</dbReference>
<accession>A0AAN6NAB8</accession>
<gene>
    <name evidence="1" type="ORF">QBC46DRAFT_457725</name>
</gene>
<comment type="caution">
    <text evidence="1">The sequence shown here is derived from an EMBL/GenBank/DDBJ whole genome shotgun (WGS) entry which is preliminary data.</text>
</comment>
<dbReference type="Gene3D" id="3.40.1090.10">
    <property type="entry name" value="Cytosolic phospholipase A2 catalytic domain"/>
    <property type="match status" value="1"/>
</dbReference>
<name>A0AAN6NAB8_9PEZI</name>
<reference evidence="2" key="1">
    <citation type="journal article" date="2023" name="Mol. Phylogenet. Evol.">
        <title>Genome-scale phylogeny and comparative genomics of the fungal order Sordariales.</title>
        <authorList>
            <person name="Hensen N."/>
            <person name="Bonometti L."/>
            <person name="Westerberg I."/>
            <person name="Brannstrom I.O."/>
            <person name="Guillou S."/>
            <person name="Cros-Aarteil S."/>
            <person name="Calhoun S."/>
            <person name="Haridas S."/>
            <person name="Kuo A."/>
            <person name="Mondo S."/>
            <person name="Pangilinan J."/>
            <person name="Riley R."/>
            <person name="LaButti K."/>
            <person name="Andreopoulos B."/>
            <person name="Lipzen A."/>
            <person name="Chen C."/>
            <person name="Yan M."/>
            <person name="Daum C."/>
            <person name="Ng V."/>
            <person name="Clum A."/>
            <person name="Steindorff A."/>
            <person name="Ohm R.A."/>
            <person name="Martin F."/>
            <person name="Silar P."/>
            <person name="Natvig D.O."/>
            <person name="Lalanne C."/>
            <person name="Gautier V."/>
            <person name="Ament-Velasquez S.L."/>
            <person name="Kruys A."/>
            <person name="Hutchinson M.I."/>
            <person name="Powell A.J."/>
            <person name="Barry K."/>
            <person name="Miller A.N."/>
            <person name="Grigoriev I.V."/>
            <person name="Debuchy R."/>
            <person name="Gladieux P."/>
            <person name="Hiltunen Thoren M."/>
            <person name="Johannesson H."/>
        </authorList>
    </citation>
    <scope>NUCLEOTIDE SEQUENCE [LARGE SCALE GENOMIC DNA]</scope>
    <source>
        <strain evidence="2">CBS 340.73</strain>
    </source>
</reference>
<dbReference type="Proteomes" id="UP001303473">
    <property type="component" value="Unassembled WGS sequence"/>
</dbReference>
<dbReference type="AlphaFoldDB" id="A0AAN6NAB8"/>
<dbReference type="SUPFAM" id="SSF52151">
    <property type="entry name" value="FabD/lysophospholipase-like"/>
    <property type="match status" value="1"/>
</dbReference>
<organism evidence="1 2">
    <name type="scientific">Diplogelasinospora grovesii</name>
    <dbReference type="NCBI Taxonomy" id="303347"/>
    <lineage>
        <taxon>Eukaryota</taxon>
        <taxon>Fungi</taxon>
        <taxon>Dikarya</taxon>
        <taxon>Ascomycota</taxon>
        <taxon>Pezizomycotina</taxon>
        <taxon>Sordariomycetes</taxon>
        <taxon>Sordariomycetidae</taxon>
        <taxon>Sordariales</taxon>
        <taxon>Diplogelasinosporaceae</taxon>
        <taxon>Diplogelasinospora</taxon>
    </lineage>
</organism>
<proteinExistence type="predicted"/>
<evidence type="ECO:0000313" key="2">
    <source>
        <dbReference type="Proteomes" id="UP001303473"/>
    </source>
</evidence>
<dbReference type="EMBL" id="MU853776">
    <property type="protein sequence ID" value="KAK3942097.1"/>
    <property type="molecule type" value="Genomic_DNA"/>
</dbReference>
<protein>
    <submittedName>
        <fullName evidence="1">Uncharacterized protein</fullName>
    </submittedName>
</protein>
<evidence type="ECO:0000313" key="1">
    <source>
        <dbReference type="EMBL" id="KAK3942097.1"/>
    </source>
</evidence>
<keyword evidence="2" id="KW-1185">Reference proteome</keyword>
<sequence>MTLYLFSLVITPLIHHGGGIRGISSLLILEDIMKKMRDMMGLDRVPRPCECFNMIGGTSTGGKVAQQAFTPKRTTILPASPSGAFSAKALEAAIKQTVRDFYVQPECVARRAQGLTPPEACLYSEMAFRDRSCTKTVVLTITKDNEVAWATSAAITFFKPIRVGRDGIEFVNARFRYNNLYEVLVEEARR</sequence>